<dbReference type="RefSeq" id="WP_350331965.1">
    <property type="nucleotide sequence ID" value="NZ_CP054719.1"/>
</dbReference>
<name>A0A7L9RVP0_9PROT</name>
<protein>
    <recommendedName>
        <fullName evidence="4">Tetratricopeptide repeat-containing protein</fullName>
    </recommendedName>
</protein>
<dbReference type="Proteomes" id="UP000594001">
    <property type="component" value="Chromosome"/>
</dbReference>
<dbReference type="AlphaFoldDB" id="A0A7L9RVP0"/>
<keyword evidence="3" id="KW-1185">Reference proteome</keyword>
<dbReference type="KEGG" id="pbal:CPBP_01212"/>
<accession>A0A7L9RVP0</accession>
<sequence length="161" mass="17297">MTQAFKSLFITSILTLPSVFAADELSVLTLPAIFPADELRVSAAVTDAIPRVTPAEVQRQAGQLRGWGQSESAAILFERSTTLSEVTPRDIRYAAIGMYDLGDGFYDRAAVLYEQSAGHSDATSKDRNLAIDGIRAIAAKCREGSAERARYNALADAIAAK</sequence>
<evidence type="ECO:0000256" key="1">
    <source>
        <dbReference type="SAM" id="SignalP"/>
    </source>
</evidence>
<evidence type="ECO:0000313" key="2">
    <source>
        <dbReference type="EMBL" id="QOL20418.1"/>
    </source>
</evidence>
<feature type="chain" id="PRO_5032664223" description="Tetratricopeptide repeat-containing protein" evidence="1">
    <location>
        <begin position="22"/>
        <end position="161"/>
    </location>
</feature>
<evidence type="ECO:0008006" key="4">
    <source>
        <dbReference type="Google" id="ProtNLM"/>
    </source>
</evidence>
<proteinExistence type="predicted"/>
<feature type="signal peptide" evidence="1">
    <location>
        <begin position="1"/>
        <end position="21"/>
    </location>
</feature>
<evidence type="ECO:0000313" key="3">
    <source>
        <dbReference type="Proteomes" id="UP000594001"/>
    </source>
</evidence>
<dbReference type="EMBL" id="CP054719">
    <property type="protein sequence ID" value="QOL20418.1"/>
    <property type="molecule type" value="Genomic_DNA"/>
</dbReference>
<keyword evidence="1" id="KW-0732">Signal</keyword>
<gene>
    <name evidence="2" type="ORF">CPBP_01212</name>
</gene>
<reference evidence="2 3" key="1">
    <citation type="submission" date="2020-06" db="EMBL/GenBank/DDBJ databases">
        <title>The endosymbiont of the kinetoplastid Bodo saltans is a Paracaedibacter-like alpha-proteobacterium possessing a putative toxin-antitoxin system.</title>
        <authorList>
            <person name="Midha S."/>
            <person name="Rigden D.J."/>
            <person name="Siozios S."/>
            <person name="Hurst G.D.D."/>
            <person name="Jackson A.P."/>
        </authorList>
    </citation>
    <scope>NUCLEOTIDE SEQUENCE [LARGE SCALE GENOMIC DNA]</scope>
    <source>
        <strain evidence="2">Lake Konstanz</strain>
    </source>
</reference>
<organism evidence="2 3">
    <name type="scientific">Candidatus Bodocaedibacter vickermanii</name>
    <dbReference type="NCBI Taxonomy" id="2741701"/>
    <lineage>
        <taxon>Bacteria</taxon>
        <taxon>Pseudomonadati</taxon>
        <taxon>Pseudomonadota</taxon>
        <taxon>Alphaproteobacteria</taxon>
        <taxon>Holosporales</taxon>
        <taxon>Candidatus Paracaedibacteraceae</taxon>
        <taxon>Candidatus Bodocaedibacter</taxon>
    </lineage>
</organism>